<comment type="caution">
    <text evidence="2">The sequence shown here is derived from an EMBL/GenBank/DDBJ whole genome shotgun (WGS) entry which is preliminary data.</text>
</comment>
<protein>
    <submittedName>
        <fullName evidence="2">RNA polymerase, alpha chain C terminal domain</fullName>
    </submittedName>
</protein>
<dbReference type="Pfam" id="PF03118">
    <property type="entry name" value="RNA_pol_A_CTD"/>
    <property type="match status" value="1"/>
</dbReference>
<organism evidence="2 3">
    <name type="scientific">Paenibacillus macquariensis</name>
    <dbReference type="NCBI Taxonomy" id="948756"/>
    <lineage>
        <taxon>Bacteria</taxon>
        <taxon>Bacillati</taxon>
        <taxon>Bacillota</taxon>
        <taxon>Bacilli</taxon>
        <taxon>Bacillales</taxon>
        <taxon>Paenibacillaceae</taxon>
        <taxon>Paenibacillus</taxon>
    </lineage>
</organism>
<reference evidence="2 3" key="1">
    <citation type="submission" date="2017-01" db="EMBL/GenBank/DDBJ databases">
        <authorList>
            <person name="Varghese N."/>
            <person name="Submissions S."/>
        </authorList>
    </citation>
    <scope>NUCLEOTIDE SEQUENCE [LARGE SCALE GENOMIC DNA]</scope>
    <source>
        <strain evidence="2 3">ATCC 23464</strain>
    </source>
</reference>
<dbReference type="RefSeq" id="WP_068591003.1">
    <property type="nucleotide sequence ID" value="NZ_FTNK01000053.1"/>
</dbReference>
<dbReference type="SUPFAM" id="SSF47789">
    <property type="entry name" value="C-terminal domain of RNA polymerase alpha subunit"/>
    <property type="match status" value="1"/>
</dbReference>
<name>A0ABY1KEY9_9BACL</name>
<proteinExistence type="predicted"/>
<evidence type="ECO:0000313" key="2">
    <source>
        <dbReference type="EMBL" id="SIR73605.1"/>
    </source>
</evidence>
<dbReference type="Gene3D" id="1.10.150.20">
    <property type="entry name" value="5' to 3' exonuclease, C-terminal subdomain"/>
    <property type="match status" value="1"/>
</dbReference>
<dbReference type="EMBL" id="FTNK01000053">
    <property type="protein sequence ID" value="SIR73605.1"/>
    <property type="molecule type" value="Genomic_DNA"/>
</dbReference>
<evidence type="ECO:0000259" key="1">
    <source>
        <dbReference type="Pfam" id="PF03118"/>
    </source>
</evidence>
<dbReference type="Proteomes" id="UP000186666">
    <property type="component" value="Unassembled WGS sequence"/>
</dbReference>
<keyword evidence="3" id="KW-1185">Reference proteome</keyword>
<accession>A0ABY1KEY9</accession>
<evidence type="ECO:0000313" key="3">
    <source>
        <dbReference type="Proteomes" id="UP000186666"/>
    </source>
</evidence>
<feature type="domain" description="RNA polymerase alpha subunit C-terminal" evidence="1">
    <location>
        <begin position="87"/>
        <end position="125"/>
    </location>
</feature>
<gene>
    <name evidence="2" type="ORF">SAMN05421578_1534</name>
</gene>
<sequence>MVKLSLNEIHVLLKCIEKKLDIPEIISVKEKLEKELNRLTSNLNPEIDWFFDPLNVFIPISELIEVPEEIKKQNFEAVLRSSEIKAELNRRVLNVLRRFQFEIIDDLLKKSPSDIHRLRNLGEGSQKVLARFLWSLHQMRL</sequence>
<dbReference type="InterPro" id="IPR011260">
    <property type="entry name" value="RNAP_asu_C"/>
</dbReference>